<evidence type="ECO:0000256" key="10">
    <source>
        <dbReference type="ARBA" id="ARBA00048304"/>
    </source>
</evidence>
<evidence type="ECO:0000256" key="1">
    <source>
        <dbReference type="ARBA" id="ARBA00022679"/>
    </source>
</evidence>
<dbReference type="GO" id="GO:0005524">
    <property type="term" value="F:ATP binding"/>
    <property type="evidence" value="ECO:0007669"/>
    <property type="project" value="UniProtKB-KW"/>
</dbReference>
<dbReference type="AlphaFoldDB" id="A0AAV4ZH06"/>
<evidence type="ECO:0000259" key="11">
    <source>
        <dbReference type="Pfam" id="PF21654"/>
    </source>
</evidence>
<keyword evidence="1" id="KW-0808">Transferase</keyword>
<evidence type="ECO:0000256" key="8">
    <source>
        <dbReference type="ARBA" id="ARBA00023118"/>
    </source>
</evidence>
<dbReference type="RefSeq" id="WP_238229547.1">
    <property type="nucleotide sequence ID" value="NZ_BPQO01000002.1"/>
</dbReference>
<dbReference type="GO" id="GO:0016779">
    <property type="term" value="F:nucleotidyltransferase activity"/>
    <property type="evidence" value="ECO:0007669"/>
    <property type="project" value="UniProtKB-KW"/>
</dbReference>
<keyword evidence="5" id="KW-0067">ATP-binding</keyword>
<evidence type="ECO:0000256" key="5">
    <source>
        <dbReference type="ARBA" id="ARBA00022840"/>
    </source>
</evidence>
<reference evidence="12" key="2">
    <citation type="submission" date="2021-08" db="EMBL/GenBank/DDBJ databases">
        <authorList>
            <person name="Tani A."/>
            <person name="Ola A."/>
            <person name="Ogura Y."/>
            <person name="Katsura K."/>
            <person name="Hayashi T."/>
        </authorList>
    </citation>
    <scope>NUCLEOTIDE SEQUENCE</scope>
    <source>
        <strain evidence="12">DSM 16372</strain>
    </source>
</reference>
<evidence type="ECO:0000256" key="9">
    <source>
        <dbReference type="ARBA" id="ARBA00044145"/>
    </source>
</evidence>
<dbReference type="Proteomes" id="UP001055247">
    <property type="component" value="Unassembled WGS sequence"/>
</dbReference>
<gene>
    <name evidence="12" type="ORF">BHAOGJBA_0795</name>
</gene>
<dbReference type="GO" id="GO:0051607">
    <property type="term" value="P:defense response to virus"/>
    <property type="evidence" value="ECO:0007669"/>
    <property type="project" value="UniProtKB-KW"/>
</dbReference>
<keyword evidence="7" id="KW-0546">Nucleotide metabolism</keyword>
<keyword evidence="4" id="KW-0547">Nucleotide-binding</keyword>
<reference evidence="12" key="1">
    <citation type="journal article" date="2016" name="Front. Microbiol.">
        <title>Genome Sequence of the Piezophilic, Mesophilic Sulfate-Reducing Bacterium Desulfovibrio indicus J2T.</title>
        <authorList>
            <person name="Cao J."/>
            <person name="Maignien L."/>
            <person name="Shao Z."/>
            <person name="Alain K."/>
            <person name="Jebbar M."/>
        </authorList>
    </citation>
    <scope>NUCLEOTIDE SEQUENCE</scope>
    <source>
        <strain evidence="12">DSM 16372</strain>
    </source>
</reference>
<keyword evidence="2" id="KW-0548">Nucleotidyltransferase</keyword>
<evidence type="ECO:0000256" key="6">
    <source>
        <dbReference type="ARBA" id="ARBA00022842"/>
    </source>
</evidence>
<keyword evidence="13" id="KW-1185">Reference proteome</keyword>
<dbReference type="GO" id="GO:0046872">
    <property type="term" value="F:metal ion binding"/>
    <property type="evidence" value="ECO:0007669"/>
    <property type="project" value="UniProtKB-KW"/>
</dbReference>
<dbReference type="CDD" id="cd05400">
    <property type="entry name" value="NT_2-5OAS_ClassI-CCAase"/>
    <property type="match status" value="1"/>
</dbReference>
<proteinExistence type="predicted"/>
<evidence type="ECO:0000256" key="3">
    <source>
        <dbReference type="ARBA" id="ARBA00022723"/>
    </source>
</evidence>
<organism evidence="12 13">
    <name type="scientific">Methylobacterium hispanicum</name>
    <dbReference type="NCBI Taxonomy" id="270350"/>
    <lineage>
        <taxon>Bacteria</taxon>
        <taxon>Pseudomonadati</taxon>
        <taxon>Pseudomonadota</taxon>
        <taxon>Alphaproteobacteria</taxon>
        <taxon>Hyphomicrobiales</taxon>
        <taxon>Methylobacteriaceae</taxon>
        <taxon>Methylobacterium</taxon>
    </lineage>
</organism>
<dbReference type="InterPro" id="IPR048445">
    <property type="entry name" value="DncV-like_NTFase"/>
</dbReference>
<sequence length="419" mass="46445">MNHPLPRFEIDPLQDPLDALLVDIAVRVQLPPGLHEKACGRGESVCRHMDRKGSPLENRVRRYYPQGSMRIDATISTRGTDEQYDLDYVAELDVHHLAPPGAVLDLVYEALRDYPTLKPVERQTRCVTVFFADGMHVDVTPSSLLPYGGERESHIFHANPDKPAHEQRHVPMNAFGFGDWYNARTPVERRFADAVNRRIAEAAGIEIRADAQFDEVPDQVPLIVKSVTTVALQLIKRHRNVVYAGEKGRIPPSVMLSCIAGEVASPGLPLSEMVIRLARAIARKLNAASARREKVSVVNPVFPKDCFTDRWPENLRQQDNYAGKLTALADGLEYVKRHGSSLEDTQDWLRGCFGSHVVSASIRGFNDRTGRAVQSGSHAYTSRGSLYVPSRPALIGLGGAAATVPARAVAHTFRGGRRW</sequence>
<name>A0AAV4ZH06_9HYPH</name>
<evidence type="ECO:0000313" key="12">
    <source>
        <dbReference type="EMBL" id="GJD87295.1"/>
    </source>
</evidence>
<dbReference type="Pfam" id="PF21654">
    <property type="entry name" value="DncV-like_NTFase"/>
    <property type="match status" value="1"/>
</dbReference>
<accession>A0AAV4ZH06</accession>
<dbReference type="InterPro" id="IPR006116">
    <property type="entry name" value="NT_2-5OAS_ClassI-CCAase"/>
</dbReference>
<comment type="caution">
    <text evidence="12">The sequence shown here is derived from an EMBL/GenBank/DDBJ whole genome shotgun (WGS) entry which is preliminary data.</text>
</comment>
<dbReference type="GO" id="GO:0009117">
    <property type="term" value="P:nucleotide metabolic process"/>
    <property type="evidence" value="ECO:0007669"/>
    <property type="project" value="UniProtKB-KW"/>
</dbReference>
<feature type="domain" description="Cyclic GMP-AMP synthase DncV-like nucleotidyltransferase" evidence="11">
    <location>
        <begin position="62"/>
        <end position="140"/>
    </location>
</feature>
<evidence type="ECO:0000256" key="7">
    <source>
        <dbReference type="ARBA" id="ARBA00023080"/>
    </source>
</evidence>
<keyword evidence="8" id="KW-0051">Antiviral defense</keyword>
<keyword evidence="3" id="KW-0479">Metal-binding</keyword>
<evidence type="ECO:0000256" key="4">
    <source>
        <dbReference type="ARBA" id="ARBA00022741"/>
    </source>
</evidence>
<protein>
    <recommendedName>
        <fullName evidence="9">Cyclic GMP-AMP synthase</fullName>
    </recommendedName>
</protein>
<evidence type="ECO:0000256" key="2">
    <source>
        <dbReference type="ARBA" id="ARBA00022695"/>
    </source>
</evidence>
<dbReference type="EMBL" id="BPQO01000002">
    <property type="protein sequence ID" value="GJD87295.1"/>
    <property type="molecule type" value="Genomic_DNA"/>
</dbReference>
<comment type="catalytic activity">
    <reaction evidence="10">
        <text>GTP + ATP = 3',3'-cGAMP + 2 diphosphate</text>
        <dbReference type="Rhea" id="RHEA:35647"/>
        <dbReference type="ChEBI" id="CHEBI:30616"/>
        <dbReference type="ChEBI" id="CHEBI:33019"/>
        <dbReference type="ChEBI" id="CHEBI:37565"/>
        <dbReference type="ChEBI" id="CHEBI:71501"/>
    </reaction>
    <physiologicalReaction direction="left-to-right" evidence="10">
        <dbReference type="Rhea" id="RHEA:35648"/>
    </physiologicalReaction>
</comment>
<keyword evidence="6" id="KW-0460">Magnesium</keyword>
<evidence type="ECO:0000313" key="13">
    <source>
        <dbReference type="Proteomes" id="UP001055247"/>
    </source>
</evidence>